<dbReference type="PROSITE" id="PS50949">
    <property type="entry name" value="HTH_GNTR"/>
    <property type="match status" value="1"/>
</dbReference>
<dbReference type="CDD" id="cd07377">
    <property type="entry name" value="WHTH_GntR"/>
    <property type="match status" value="1"/>
</dbReference>
<dbReference type="Pfam" id="PF00392">
    <property type="entry name" value="GntR"/>
    <property type="match status" value="1"/>
</dbReference>
<dbReference type="PRINTS" id="PR00035">
    <property type="entry name" value="HTHGNTR"/>
</dbReference>
<organism evidence="5 6">
    <name type="scientific">Streptomyces flavalbus</name>
    <dbReference type="NCBI Taxonomy" id="2665155"/>
    <lineage>
        <taxon>Bacteria</taxon>
        <taxon>Bacillati</taxon>
        <taxon>Actinomycetota</taxon>
        <taxon>Actinomycetes</taxon>
        <taxon>Kitasatosporales</taxon>
        <taxon>Streptomycetaceae</taxon>
        <taxon>Streptomyces</taxon>
    </lineage>
</organism>
<dbReference type="Gene3D" id="1.10.10.10">
    <property type="entry name" value="Winged helix-like DNA-binding domain superfamily/Winged helix DNA-binding domain"/>
    <property type="match status" value="1"/>
</dbReference>
<name>A0ABW2W8P5_9ACTN</name>
<protein>
    <submittedName>
        <fullName evidence="5">GntR family transcriptional regulator</fullName>
    </submittedName>
</protein>
<dbReference type="InterPro" id="IPR036390">
    <property type="entry name" value="WH_DNA-bd_sf"/>
</dbReference>
<dbReference type="SUPFAM" id="SSF46785">
    <property type="entry name" value="Winged helix' DNA-binding domain"/>
    <property type="match status" value="1"/>
</dbReference>
<evidence type="ECO:0000256" key="3">
    <source>
        <dbReference type="ARBA" id="ARBA00023163"/>
    </source>
</evidence>
<proteinExistence type="predicted"/>
<gene>
    <name evidence="5" type="ORF">ACFQZ6_16785</name>
</gene>
<dbReference type="Proteomes" id="UP001597023">
    <property type="component" value="Unassembled WGS sequence"/>
</dbReference>
<sequence length="284" mass="31773">MEGGRASALVESVLREQLANGTLRVGQLLPPQRALADEFGVSRDTIQRVLRRLIEERWLQARQGSGIRVVRVPDVARTEPGPEARGRATLGPLIHRAFEQPEVTLDTFSLTSETLVSHLRVQGERIAAREITPARVRLRMLLPAEEPRLAYPAAVDPVDDRVWARWQAMAQGYADTVVELAGRFAQWGVDAGVEIRRVRMTPQFKLYVFNDTDMLFGPYEVMRRSIAVGDGVPVPALDVLGLGSALYLHHRDPDDPETHDGFFATMKATFESYWEHLGEPATET</sequence>
<reference evidence="6" key="1">
    <citation type="journal article" date="2019" name="Int. J. Syst. Evol. Microbiol.">
        <title>The Global Catalogue of Microorganisms (GCM) 10K type strain sequencing project: providing services to taxonomists for standard genome sequencing and annotation.</title>
        <authorList>
            <consortium name="The Broad Institute Genomics Platform"/>
            <consortium name="The Broad Institute Genome Sequencing Center for Infectious Disease"/>
            <person name="Wu L."/>
            <person name="Ma J."/>
        </authorList>
    </citation>
    <scope>NUCLEOTIDE SEQUENCE [LARGE SCALE GENOMIC DNA]</scope>
    <source>
        <strain evidence="6">CGMCC 4.7400</strain>
    </source>
</reference>
<dbReference type="PANTHER" id="PTHR44846:SF1">
    <property type="entry name" value="MANNOSYL-D-GLYCERATE TRANSPORT_METABOLISM SYSTEM REPRESSOR MNGR-RELATED"/>
    <property type="match status" value="1"/>
</dbReference>
<comment type="caution">
    <text evidence="5">The sequence shown here is derived from an EMBL/GenBank/DDBJ whole genome shotgun (WGS) entry which is preliminary data.</text>
</comment>
<dbReference type="PANTHER" id="PTHR44846">
    <property type="entry name" value="MANNOSYL-D-GLYCERATE TRANSPORT/METABOLISM SYSTEM REPRESSOR MNGR-RELATED"/>
    <property type="match status" value="1"/>
</dbReference>
<dbReference type="SMART" id="SM00345">
    <property type="entry name" value="HTH_GNTR"/>
    <property type="match status" value="1"/>
</dbReference>
<dbReference type="RefSeq" id="WP_381609652.1">
    <property type="nucleotide sequence ID" value="NZ_JBHTEB010000001.1"/>
</dbReference>
<dbReference type="InterPro" id="IPR036388">
    <property type="entry name" value="WH-like_DNA-bd_sf"/>
</dbReference>
<dbReference type="InterPro" id="IPR000524">
    <property type="entry name" value="Tscrpt_reg_HTH_GntR"/>
</dbReference>
<keyword evidence="2" id="KW-0238">DNA-binding</keyword>
<evidence type="ECO:0000256" key="2">
    <source>
        <dbReference type="ARBA" id="ARBA00023125"/>
    </source>
</evidence>
<evidence type="ECO:0000313" key="5">
    <source>
        <dbReference type="EMBL" id="MFD0315855.1"/>
    </source>
</evidence>
<keyword evidence="3" id="KW-0804">Transcription</keyword>
<evidence type="ECO:0000259" key="4">
    <source>
        <dbReference type="PROSITE" id="PS50949"/>
    </source>
</evidence>
<accession>A0ABW2W8P5</accession>
<feature type="domain" description="HTH gntR-type" evidence="4">
    <location>
        <begin position="4"/>
        <end position="72"/>
    </location>
</feature>
<evidence type="ECO:0000256" key="1">
    <source>
        <dbReference type="ARBA" id="ARBA00023015"/>
    </source>
</evidence>
<evidence type="ECO:0000313" key="6">
    <source>
        <dbReference type="Proteomes" id="UP001597023"/>
    </source>
</evidence>
<dbReference type="InterPro" id="IPR050679">
    <property type="entry name" value="Bact_HTH_transcr_reg"/>
</dbReference>
<dbReference type="EMBL" id="JBHTEB010000001">
    <property type="protein sequence ID" value="MFD0315855.1"/>
    <property type="molecule type" value="Genomic_DNA"/>
</dbReference>
<keyword evidence="1" id="KW-0805">Transcription regulation</keyword>
<keyword evidence="6" id="KW-1185">Reference proteome</keyword>